<dbReference type="EMBL" id="JADCKQ010000012">
    <property type="protein sequence ID" value="MBI1494934.1"/>
    <property type="molecule type" value="Genomic_DNA"/>
</dbReference>
<feature type="region of interest" description="Disordered" evidence="1">
    <location>
        <begin position="425"/>
        <end position="452"/>
    </location>
</feature>
<accession>A0A8J7LLR0</accession>
<evidence type="ECO:0000313" key="3">
    <source>
        <dbReference type="Proteomes" id="UP000640583"/>
    </source>
</evidence>
<reference evidence="2" key="1">
    <citation type="submission" date="2020-10" db="EMBL/GenBank/DDBJ databases">
        <title>Paenihalocynthiibacter styelae gen. nov., sp. nov., isolated from stalked sea squirt Styela clava.</title>
        <authorList>
            <person name="Kim Y.-O."/>
            <person name="Yoon J.-H."/>
        </authorList>
    </citation>
    <scope>NUCLEOTIDE SEQUENCE</scope>
    <source>
        <strain evidence="2">MYP1-1</strain>
    </source>
</reference>
<sequence>MSDKLPEYLVQGEQARLFPVLSTTSKEGRTTSIVLACLAKVDEFGANLMQSIGQRAGVRTKLETYTEVVLKNRPTDSKDRPDGLIILRTGKREWKALVEAKIGSSELEAPQIEKYRRLAKDNGIDAVISISNQFTTTPTSHPIEDVQKSKSRIPVFHWSWMYILTIADLLISQENVADTDQSMLLNELRRFLSHESAGVKGFHRMPKEWVEINKLVSSGGVIPAKSPDATAVVSAWHQETRDLSFILSRMTETHVSERLSRKHQNDLTLRAKDEISALRDNQHLTASLEIPDAAAPLEVTADITRRCIDVGMTLRATEDKVTTKARLNWLLKQVKIDNTDDLFIRLMWPGRNDPTQFPAAILKEDPDKAAEGKDNLAPHSFHVFHSKRLGARFSQQANFITDLEDIVPAFYRDIGSNLTAWKKSAPKIKEDRSSAQDVSTDAIAEDAKGYTP</sequence>
<evidence type="ECO:0000313" key="2">
    <source>
        <dbReference type="EMBL" id="MBI1494934.1"/>
    </source>
</evidence>
<name>A0A8J7LLR0_9RHOB</name>
<dbReference type="RefSeq" id="WP_228849663.1">
    <property type="nucleotide sequence ID" value="NZ_JADCKQ010000012.1"/>
</dbReference>
<organism evidence="2 3">
    <name type="scientific">Halocynthiibacter styelae</name>
    <dbReference type="NCBI Taxonomy" id="2761955"/>
    <lineage>
        <taxon>Bacteria</taxon>
        <taxon>Pseudomonadati</taxon>
        <taxon>Pseudomonadota</taxon>
        <taxon>Alphaproteobacteria</taxon>
        <taxon>Rhodobacterales</taxon>
        <taxon>Paracoccaceae</taxon>
        <taxon>Halocynthiibacter</taxon>
    </lineage>
</organism>
<dbReference type="AlphaFoldDB" id="A0A8J7LLR0"/>
<comment type="caution">
    <text evidence="2">The sequence shown here is derived from an EMBL/GenBank/DDBJ whole genome shotgun (WGS) entry which is preliminary data.</text>
</comment>
<proteinExistence type="predicted"/>
<evidence type="ECO:0000256" key="1">
    <source>
        <dbReference type="SAM" id="MobiDB-lite"/>
    </source>
</evidence>
<dbReference type="Proteomes" id="UP000640583">
    <property type="component" value="Unassembled WGS sequence"/>
</dbReference>
<keyword evidence="3" id="KW-1185">Reference proteome</keyword>
<gene>
    <name evidence="2" type="ORF">H1D41_14920</name>
</gene>
<evidence type="ECO:0008006" key="4">
    <source>
        <dbReference type="Google" id="ProtNLM"/>
    </source>
</evidence>
<protein>
    <recommendedName>
        <fullName evidence="4">Stress response protein</fullName>
    </recommendedName>
</protein>